<dbReference type="AlphaFoldDB" id="A0A024SJ02"/>
<evidence type="ECO:0000313" key="3">
    <source>
        <dbReference type="Proteomes" id="UP000024376"/>
    </source>
</evidence>
<feature type="domain" description="N-acetyltransferase" evidence="1">
    <location>
        <begin position="109"/>
        <end position="242"/>
    </location>
</feature>
<dbReference type="OrthoDB" id="544277at2759"/>
<dbReference type="Proteomes" id="UP000024376">
    <property type="component" value="Unassembled WGS sequence"/>
</dbReference>
<dbReference type="HOGENOM" id="CLU_063930_3_0_1"/>
<name>A0A024SJ02_HYPJR</name>
<dbReference type="GO" id="GO:0016747">
    <property type="term" value="F:acyltransferase activity, transferring groups other than amino-acyl groups"/>
    <property type="evidence" value="ECO:0007669"/>
    <property type="project" value="InterPro"/>
</dbReference>
<dbReference type="PROSITE" id="PS51186">
    <property type="entry name" value="GNAT"/>
    <property type="match status" value="1"/>
</dbReference>
<dbReference type="InterPro" id="IPR000182">
    <property type="entry name" value="GNAT_dom"/>
</dbReference>
<dbReference type="CDD" id="cd04301">
    <property type="entry name" value="NAT_SF"/>
    <property type="match status" value="1"/>
</dbReference>
<dbReference type="InterPro" id="IPR052523">
    <property type="entry name" value="Trichothecene_AcTrans"/>
</dbReference>
<dbReference type="Pfam" id="PF13508">
    <property type="entry name" value="Acetyltransf_7"/>
    <property type="match status" value="1"/>
</dbReference>
<sequence>MAHVISKTNITTSSSTVTVVDHHRRSLVPQAWEKSVRKIGLAECEQAGISLAHAFAADALSLYLLDGGEADRYSDEAKWKLHVRIMTYLVSAHCYSGVVTTIGPDYDAVALWMPPGAHMDDWWTIFRSGMWRLYYQLGSEGRKRYYEDVLPLLHETMDEVMGDREYYYLAYIGTKPSARGKGYAKKLIMDMAAKADAENRAMYLESSSRENITYYERFGFQYRKEISFKRGPVPVPLFIMVREPVAVKAAEEAVPTMDQIEIVKV</sequence>
<dbReference type="Gene3D" id="3.40.630.30">
    <property type="match status" value="1"/>
</dbReference>
<dbReference type="EMBL" id="KI911140">
    <property type="protein sequence ID" value="ETS05485.1"/>
    <property type="molecule type" value="Genomic_DNA"/>
</dbReference>
<proteinExistence type="predicted"/>
<reference evidence="3" key="1">
    <citation type="journal article" date="2013" name="Ind. Biotechnol.">
        <title>Comparative genomics analysis of Trichoderma reesei strains.</title>
        <authorList>
            <person name="Koike H."/>
            <person name="Aerts A."/>
            <person name="LaButti K."/>
            <person name="Grigoriev I.V."/>
            <person name="Baker S.E."/>
        </authorList>
    </citation>
    <scope>NUCLEOTIDE SEQUENCE [LARGE SCALE GENOMIC DNA]</scope>
    <source>
        <strain evidence="3">ATCC 56765 / BCRC 32924 / NRRL 11460 / Rut C-30</strain>
    </source>
</reference>
<protein>
    <recommendedName>
        <fullName evidence="1">N-acetyltransferase domain-containing protein</fullName>
    </recommendedName>
</protein>
<gene>
    <name evidence="2" type="ORF">M419DRAFT_95552</name>
</gene>
<organism evidence="2 3">
    <name type="scientific">Hypocrea jecorina (strain ATCC 56765 / BCRC 32924 / NRRL 11460 / Rut C-30)</name>
    <name type="common">Trichoderma reesei</name>
    <dbReference type="NCBI Taxonomy" id="1344414"/>
    <lineage>
        <taxon>Eukaryota</taxon>
        <taxon>Fungi</taxon>
        <taxon>Dikarya</taxon>
        <taxon>Ascomycota</taxon>
        <taxon>Pezizomycotina</taxon>
        <taxon>Sordariomycetes</taxon>
        <taxon>Hypocreomycetidae</taxon>
        <taxon>Hypocreales</taxon>
        <taxon>Hypocreaceae</taxon>
        <taxon>Trichoderma</taxon>
    </lineage>
</organism>
<accession>A0A024SJ02</accession>
<dbReference type="PANTHER" id="PTHR42791:SF1">
    <property type="entry name" value="N-ACETYLTRANSFERASE DOMAIN-CONTAINING PROTEIN"/>
    <property type="match status" value="1"/>
</dbReference>
<dbReference type="KEGG" id="trr:M419DRAFT_95552"/>
<evidence type="ECO:0000259" key="1">
    <source>
        <dbReference type="PROSITE" id="PS51186"/>
    </source>
</evidence>
<dbReference type="InterPro" id="IPR016181">
    <property type="entry name" value="Acyl_CoA_acyltransferase"/>
</dbReference>
<dbReference type="PANTHER" id="PTHR42791">
    <property type="entry name" value="GNAT FAMILY ACETYLTRANSFERASE"/>
    <property type="match status" value="1"/>
</dbReference>
<dbReference type="SUPFAM" id="SSF55729">
    <property type="entry name" value="Acyl-CoA N-acyltransferases (Nat)"/>
    <property type="match status" value="1"/>
</dbReference>
<evidence type="ECO:0000313" key="2">
    <source>
        <dbReference type="EMBL" id="ETS05485.1"/>
    </source>
</evidence>